<accession>A0AAD8YS47</accession>
<feature type="non-terminal residue" evidence="2">
    <location>
        <position position="307"/>
    </location>
</feature>
<dbReference type="PANTHER" id="PTHR15503:SF22">
    <property type="entry name" value="TRANSPOSON TY3-I GAG POLYPROTEIN"/>
    <property type="match status" value="1"/>
</dbReference>
<name>A0AAD8YS47_9TELE</name>
<organism evidence="2 3">
    <name type="scientific">Electrophorus voltai</name>
    <dbReference type="NCBI Taxonomy" id="2609070"/>
    <lineage>
        <taxon>Eukaryota</taxon>
        <taxon>Metazoa</taxon>
        <taxon>Chordata</taxon>
        <taxon>Craniata</taxon>
        <taxon>Vertebrata</taxon>
        <taxon>Euteleostomi</taxon>
        <taxon>Actinopterygii</taxon>
        <taxon>Neopterygii</taxon>
        <taxon>Teleostei</taxon>
        <taxon>Ostariophysi</taxon>
        <taxon>Gymnotiformes</taxon>
        <taxon>Gymnotoidei</taxon>
        <taxon>Gymnotidae</taxon>
        <taxon>Electrophorus</taxon>
    </lineage>
</organism>
<dbReference type="InterPro" id="IPR032567">
    <property type="entry name" value="RTL1-rel"/>
</dbReference>
<dbReference type="SUPFAM" id="SSF56672">
    <property type="entry name" value="DNA/RNA polymerases"/>
    <property type="match status" value="1"/>
</dbReference>
<reference evidence="2" key="1">
    <citation type="submission" date="2023-03" db="EMBL/GenBank/DDBJ databases">
        <title>Electrophorus voltai genome.</title>
        <authorList>
            <person name="Bian C."/>
        </authorList>
    </citation>
    <scope>NUCLEOTIDE SEQUENCE</scope>
    <source>
        <strain evidence="2">CB-2022</strain>
        <tissue evidence="2">Muscle</tissue>
    </source>
</reference>
<dbReference type="Pfam" id="PF03732">
    <property type="entry name" value="Retrotrans_gag"/>
    <property type="match status" value="1"/>
</dbReference>
<sequence length="307" mass="34352">MLCHYADGGFRGIKRGYYQPKTATRPVLKNKQAVSYEDFIDQFKAVFNHSHEGRACGEMLTKLHQGNRSVSNYAGEFRTVAASSGWNNAAPFVTFRNGLNTEVLHELAGRDDELNLDQLIALAIHLDYFLREQRPCRANSTLLAYATLVTRVDPRQENAVESMQCDSSCLTREERRRRFQEGLCLYCGSSGHVIMECCISSNRSASLSRRGGMDSKPLAMKALLTTTPFLFLKSTRILWCSVNKELPCYPPHCTYDCSINLLEGAVLPKAGVYPLSQEEEKAMETYIEAISQGFIQPSSSPLASGFF</sequence>
<dbReference type="InterPro" id="IPR043502">
    <property type="entry name" value="DNA/RNA_pol_sf"/>
</dbReference>
<evidence type="ECO:0000259" key="1">
    <source>
        <dbReference type="Pfam" id="PF03732"/>
    </source>
</evidence>
<comment type="caution">
    <text evidence="2">The sequence shown here is derived from an EMBL/GenBank/DDBJ whole genome shotgun (WGS) entry which is preliminary data.</text>
</comment>
<evidence type="ECO:0000313" key="2">
    <source>
        <dbReference type="EMBL" id="KAK1784931.1"/>
    </source>
</evidence>
<dbReference type="AlphaFoldDB" id="A0AAD8YS47"/>
<keyword evidence="3" id="KW-1185">Reference proteome</keyword>
<evidence type="ECO:0000313" key="3">
    <source>
        <dbReference type="Proteomes" id="UP001239994"/>
    </source>
</evidence>
<protein>
    <recommendedName>
        <fullName evidence="1">Retrotransposon gag domain-containing protein</fullName>
    </recommendedName>
</protein>
<dbReference type="InterPro" id="IPR005162">
    <property type="entry name" value="Retrotrans_gag_dom"/>
</dbReference>
<dbReference type="EMBL" id="JAROKS010000026">
    <property type="protein sequence ID" value="KAK1784931.1"/>
    <property type="molecule type" value="Genomic_DNA"/>
</dbReference>
<gene>
    <name evidence="2" type="ORF">P4O66_018364</name>
</gene>
<dbReference type="Proteomes" id="UP001239994">
    <property type="component" value="Unassembled WGS sequence"/>
</dbReference>
<dbReference type="PANTHER" id="PTHR15503">
    <property type="entry name" value="LDOC1 RELATED"/>
    <property type="match status" value="1"/>
</dbReference>
<feature type="domain" description="Retrotransposon gag" evidence="1">
    <location>
        <begin position="29"/>
        <end position="101"/>
    </location>
</feature>
<proteinExistence type="predicted"/>